<dbReference type="InterPro" id="IPR002541">
    <property type="entry name" value="Cyt_c_assembly"/>
</dbReference>
<keyword evidence="6 8" id="KW-1133">Transmembrane helix</keyword>
<dbReference type="PANTHER" id="PTHR30071">
    <property type="entry name" value="HEME EXPORTER PROTEIN C"/>
    <property type="match status" value="1"/>
</dbReference>
<feature type="transmembrane region" description="Helical" evidence="8">
    <location>
        <begin position="65"/>
        <end position="85"/>
    </location>
</feature>
<dbReference type="PRINTS" id="PR01386">
    <property type="entry name" value="CCMCBIOGNSIS"/>
</dbReference>
<dbReference type="KEGG" id="aym:YM304_09620"/>
<feature type="transmembrane region" description="Helical" evidence="8">
    <location>
        <begin position="97"/>
        <end position="119"/>
    </location>
</feature>
<dbReference type="GO" id="GO:0017004">
    <property type="term" value="P:cytochrome complex assembly"/>
    <property type="evidence" value="ECO:0007669"/>
    <property type="project" value="UniProtKB-KW"/>
</dbReference>
<dbReference type="PANTHER" id="PTHR30071:SF1">
    <property type="entry name" value="CYTOCHROME B_B6 PROTEIN-RELATED"/>
    <property type="match status" value="1"/>
</dbReference>
<evidence type="ECO:0000256" key="8">
    <source>
        <dbReference type="SAM" id="Phobius"/>
    </source>
</evidence>
<evidence type="ECO:0000256" key="6">
    <source>
        <dbReference type="ARBA" id="ARBA00022989"/>
    </source>
</evidence>
<keyword evidence="4 8" id="KW-0812">Transmembrane</keyword>
<dbReference type="RefSeq" id="WP_015440523.1">
    <property type="nucleotide sequence ID" value="NC_020520.1"/>
</dbReference>
<proteinExistence type="inferred from homology"/>
<dbReference type="InterPro" id="IPR045062">
    <property type="entry name" value="Cyt_c_biogenesis_CcsA/CcmC"/>
</dbReference>
<gene>
    <name evidence="10" type="primary">cmcC</name>
    <name evidence="10" type="ORF">YM304_09620</name>
</gene>
<sequence>MTAIDDPTATATATAGRGTGTNATRVLGIATIVMMGWLVLFGLVLSPADVNQGESVRLLYMHVPTIWLAYLSFVVTAIASGMYLFTKKHSLGWDRAAGASAEIGVAFVGVTLVVGAMWGRLTWGVFWQWDARLTTTALLFVTYIGYLAVRRLGGTHQQRAKRSAVVGLLSVLLIPLVHWSVVIWRSLHQTASVLDTDGDIDMDGLMLFTLLVGVVAFTCLYVWLVLHRTRAMTMEDLLEDSGLDVALDARRAEGEAR</sequence>
<organism evidence="10 11">
    <name type="scientific">Ilumatobacter coccineus (strain NBRC 103263 / KCTC 29153 / YM16-304)</name>
    <dbReference type="NCBI Taxonomy" id="1313172"/>
    <lineage>
        <taxon>Bacteria</taxon>
        <taxon>Bacillati</taxon>
        <taxon>Actinomycetota</taxon>
        <taxon>Acidimicrobiia</taxon>
        <taxon>Acidimicrobiales</taxon>
        <taxon>Ilumatobacteraceae</taxon>
        <taxon>Ilumatobacter</taxon>
    </lineage>
</organism>
<reference evidence="10 11" key="1">
    <citation type="journal article" date="2013" name="Int. J. Syst. Evol. Microbiol.">
        <title>Ilumatobacter nonamiense sp. nov. and Ilumatobacter coccineum sp. nov., isolated from seashore sand.</title>
        <authorList>
            <person name="Matsumoto A."/>
            <person name="Kasai H."/>
            <person name="Matsuo Y."/>
            <person name="Shizuri Y."/>
            <person name="Ichikawa N."/>
            <person name="Fujita N."/>
            <person name="Omura S."/>
            <person name="Takahashi Y."/>
        </authorList>
    </citation>
    <scope>NUCLEOTIDE SEQUENCE [LARGE SCALE GENOMIC DNA]</scope>
    <source>
        <strain evidence="11">NBRC 103263 / KCTC 29153 / YM16-304</strain>
    </source>
</reference>
<dbReference type="GO" id="GO:0005886">
    <property type="term" value="C:plasma membrane"/>
    <property type="evidence" value="ECO:0007669"/>
    <property type="project" value="TreeGrafter"/>
</dbReference>
<keyword evidence="7 8" id="KW-0472">Membrane</keyword>
<comment type="subcellular location">
    <subcellularLocation>
        <location evidence="1">Membrane</location>
        <topology evidence="1">Multi-pass membrane protein</topology>
    </subcellularLocation>
</comment>
<comment type="similarity">
    <text evidence="2">Belongs to the CcmC/CycZ/HelC family.</text>
</comment>
<evidence type="ECO:0000256" key="4">
    <source>
        <dbReference type="ARBA" id="ARBA00022692"/>
    </source>
</evidence>
<feature type="domain" description="Cytochrome c assembly protein" evidence="9">
    <location>
        <begin position="23"/>
        <end position="188"/>
    </location>
</feature>
<evidence type="ECO:0000256" key="1">
    <source>
        <dbReference type="ARBA" id="ARBA00004141"/>
    </source>
</evidence>
<feature type="transmembrane region" description="Helical" evidence="8">
    <location>
        <begin position="26"/>
        <end position="45"/>
    </location>
</feature>
<evidence type="ECO:0000256" key="7">
    <source>
        <dbReference type="ARBA" id="ARBA00023136"/>
    </source>
</evidence>
<feature type="transmembrane region" description="Helical" evidence="8">
    <location>
        <begin position="164"/>
        <end position="184"/>
    </location>
</feature>
<evidence type="ECO:0000256" key="2">
    <source>
        <dbReference type="ARBA" id="ARBA00005840"/>
    </source>
</evidence>
<dbReference type="EMBL" id="AP012057">
    <property type="protein sequence ID" value="BAN01276.1"/>
    <property type="molecule type" value="Genomic_DNA"/>
</dbReference>
<dbReference type="AlphaFoldDB" id="A0A6C7EB83"/>
<keyword evidence="11" id="KW-1185">Reference proteome</keyword>
<accession>A0A6C7EB83</accession>
<dbReference type="GO" id="GO:0020037">
    <property type="term" value="F:heme binding"/>
    <property type="evidence" value="ECO:0007669"/>
    <property type="project" value="InterPro"/>
</dbReference>
<protein>
    <recommendedName>
        <fullName evidence="3">Heme exporter protein C</fullName>
    </recommendedName>
</protein>
<evidence type="ECO:0000259" key="9">
    <source>
        <dbReference type="Pfam" id="PF01578"/>
    </source>
</evidence>
<dbReference type="Pfam" id="PF01578">
    <property type="entry name" value="Cytochrom_C_asm"/>
    <property type="match status" value="1"/>
</dbReference>
<dbReference type="Proteomes" id="UP000011863">
    <property type="component" value="Chromosome"/>
</dbReference>
<evidence type="ECO:0000256" key="5">
    <source>
        <dbReference type="ARBA" id="ARBA00022748"/>
    </source>
</evidence>
<feature type="transmembrane region" description="Helical" evidence="8">
    <location>
        <begin position="204"/>
        <end position="226"/>
    </location>
</feature>
<name>A0A6C7EB83_ILUCY</name>
<evidence type="ECO:0000313" key="11">
    <source>
        <dbReference type="Proteomes" id="UP000011863"/>
    </source>
</evidence>
<keyword evidence="5" id="KW-0201">Cytochrome c-type biogenesis</keyword>
<evidence type="ECO:0000256" key="3">
    <source>
        <dbReference type="ARBA" id="ARBA00016463"/>
    </source>
</evidence>
<dbReference type="InterPro" id="IPR003557">
    <property type="entry name" value="Cyt_c_biogenesis_CcmC"/>
</dbReference>
<feature type="transmembrane region" description="Helical" evidence="8">
    <location>
        <begin position="131"/>
        <end position="152"/>
    </location>
</feature>
<dbReference type="OrthoDB" id="9778550at2"/>
<dbReference type="GO" id="GO:0015232">
    <property type="term" value="F:heme transmembrane transporter activity"/>
    <property type="evidence" value="ECO:0007669"/>
    <property type="project" value="InterPro"/>
</dbReference>
<evidence type="ECO:0000313" key="10">
    <source>
        <dbReference type="EMBL" id="BAN01276.1"/>
    </source>
</evidence>